<keyword evidence="3" id="KW-0677">Repeat</keyword>
<evidence type="ECO:0000256" key="1">
    <source>
        <dbReference type="ARBA" id="ARBA00022669"/>
    </source>
</evidence>
<dbReference type="AlphaFoldDB" id="A0A7R9A7V9"/>
<dbReference type="SMART" id="SM00494">
    <property type="entry name" value="ChtBD2"/>
    <property type="match status" value="2"/>
</dbReference>
<keyword evidence="5" id="KW-0325">Glycoprotein</keyword>
<evidence type="ECO:0000313" key="8">
    <source>
        <dbReference type="Proteomes" id="UP000677054"/>
    </source>
</evidence>
<protein>
    <recommendedName>
        <fullName evidence="6">Chitin-binding type-2 domain-containing protein</fullName>
    </recommendedName>
</protein>
<sequence>CNNVFLIPLRFVTEKIGEDSYSSKKADPKDLYIPSRNGHGHTVPKLCIAFERLKMRFAVVIASLLTFAVAANAGTIHKDLVKAGLLQEKIWSCQCGCECLDDDCHKPDCGEGTYFPHPEDCGSFCQCSNGKAYYHACPDGLMFNPALNWSCQCGCECLDDECHKPDCGEGTYFPHPEDCGSFCQCSNGKAYYHACPDGLIMRNHHNLHSSTLRNYDVHTPTLHDNHDMHTPTLHDYHDLHTPTLHHYQHLPTYYHDLHTTTLHDYQHLPTYYYHLHTPTLHHYQHLPTYYHDLHATTLHYYHHLPTYYHHLHSTTLHYYHYLHSPTMHYYPHLHYPATLFDYREPLS</sequence>
<evidence type="ECO:0000256" key="2">
    <source>
        <dbReference type="ARBA" id="ARBA00022729"/>
    </source>
</evidence>
<dbReference type="GO" id="GO:0005576">
    <property type="term" value="C:extracellular region"/>
    <property type="evidence" value="ECO:0007669"/>
    <property type="project" value="InterPro"/>
</dbReference>
<dbReference type="GO" id="GO:0008061">
    <property type="term" value="F:chitin binding"/>
    <property type="evidence" value="ECO:0007669"/>
    <property type="project" value="UniProtKB-KW"/>
</dbReference>
<dbReference type="SUPFAM" id="SSF57625">
    <property type="entry name" value="Invertebrate chitin-binding proteins"/>
    <property type="match status" value="2"/>
</dbReference>
<evidence type="ECO:0000313" key="7">
    <source>
        <dbReference type="EMBL" id="CAD7248810.1"/>
    </source>
</evidence>
<keyword evidence="8" id="KW-1185">Reference proteome</keyword>
<evidence type="ECO:0000256" key="3">
    <source>
        <dbReference type="ARBA" id="ARBA00022737"/>
    </source>
</evidence>
<dbReference type="OrthoDB" id="9991479at2759"/>
<dbReference type="PANTHER" id="PTHR23301:SF0">
    <property type="entry name" value="CHITIN-BINDING TYPE-2 DOMAIN-CONTAINING PROTEIN-RELATED"/>
    <property type="match status" value="1"/>
</dbReference>
<evidence type="ECO:0000256" key="4">
    <source>
        <dbReference type="ARBA" id="ARBA00023157"/>
    </source>
</evidence>
<dbReference type="InterPro" id="IPR036508">
    <property type="entry name" value="Chitin-bd_dom_sf"/>
</dbReference>
<feature type="domain" description="Chitin-binding type-2" evidence="6">
    <location>
        <begin position="101"/>
        <end position="151"/>
    </location>
</feature>
<gene>
    <name evidence="7" type="ORF">DSTB1V02_LOCUS8617</name>
</gene>
<dbReference type="Pfam" id="PF01607">
    <property type="entry name" value="CBM_14"/>
    <property type="match status" value="2"/>
</dbReference>
<organism evidence="7">
    <name type="scientific">Darwinula stevensoni</name>
    <dbReference type="NCBI Taxonomy" id="69355"/>
    <lineage>
        <taxon>Eukaryota</taxon>
        <taxon>Metazoa</taxon>
        <taxon>Ecdysozoa</taxon>
        <taxon>Arthropoda</taxon>
        <taxon>Crustacea</taxon>
        <taxon>Oligostraca</taxon>
        <taxon>Ostracoda</taxon>
        <taxon>Podocopa</taxon>
        <taxon>Podocopida</taxon>
        <taxon>Darwinulocopina</taxon>
        <taxon>Darwinuloidea</taxon>
        <taxon>Darwinulidae</taxon>
        <taxon>Darwinula</taxon>
    </lineage>
</organism>
<dbReference type="InterPro" id="IPR002557">
    <property type="entry name" value="Chitin-bd_dom"/>
</dbReference>
<name>A0A7R9A7V9_9CRUS</name>
<feature type="non-terminal residue" evidence="7">
    <location>
        <position position="1"/>
    </location>
</feature>
<dbReference type="EMBL" id="LR901522">
    <property type="protein sequence ID" value="CAD7248810.1"/>
    <property type="molecule type" value="Genomic_DNA"/>
</dbReference>
<reference evidence="7" key="1">
    <citation type="submission" date="2020-11" db="EMBL/GenBank/DDBJ databases">
        <authorList>
            <person name="Tran Van P."/>
        </authorList>
    </citation>
    <scope>NUCLEOTIDE SEQUENCE</scope>
</reference>
<dbReference type="EMBL" id="CAJPEV010002005">
    <property type="protein sequence ID" value="CAG0895277.1"/>
    <property type="molecule type" value="Genomic_DNA"/>
</dbReference>
<evidence type="ECO:0000259" key="6">
    <source>
        <dbReference type="PROSITE" id="PS50940"/>
    </source>
</evidence>
<accession>A0A7R9A7V9</accession>
<feature type="non-terminal residue" evidence="7">
    <location>
        <position position="347"/>
    </location>
</feature>
<dbReference type="PANTHER" id="PTHR23301">
    <property type="entry name" value="CHITIN BINDING PERITROPHIN-A"/>
    <property type="match status" value="1"/>
</dbReference>
<dbReference type="PROSITE" id="PS50940">
    <property type="entry name" value="CHIT_BIND_II"/>
    <property type="match status" value="1"/>
</dbReference>
<dbReference type="InterPro" id="IPR051940">
    <property type="entry name" value="Chitin_bind-dev_reg"/>
</dbReference>
<evidence type="ECO:0000256" key="5">
    <source>
        <dbReference type="ARBA" id="ARBA00023180"/>
    </source>
</evidence>
<keyword evidence="2" id="KW-0732">Signal</keyword>
<keyword evidence="4" id="KW-1015">Disulfide bond</keyword>
<proteinExistence type="predicted"/>
<dbReference type="Proteomes" id="UP000677054">
    <property type="component" value="Unassembled WGS sequence"/>
</dbReference>
<dbReference type="Gene3D" id="2.170.140.10">
    <property type="entry name" value="Chitin binding domain"/>
    <property type="match status" value="2"/>
</dbReference>
<keyword evidence="1" id="KW-0147">Chitin-binding</keyword>